<dbReference type="CDD" id="cd01448">
    <property type="entry name" value="TST_Repeat_1"/>
    <property type="match status" value="1"/>
</dbReference>
<organism evidence="8 9">
    <name type="scientific">Govanella unica</name>
    <dbReference type="NCBI Taxonomy" id="2975056"/>
    <lineage>
        <taxon>Bacteria</taxon>
        <taxon>Pseudomonadati</taxon>
        <taxon>Pseudomonadota</taxon>
        <taxon>Alphaproteobacteria</taxon>
        <taxon>Emcibacterales</taxon>
        <taxon>Govanellaceae</taxon>
        <taxon>Govanella</taxon>
    </lineage>
</organism>
<evidence type="ECO:0000256" key="1">
    <source>
        <dbReference type="ARBA" id="ARBA00004496"/>
    </source>
</evidence>
<dbReference type="FunFam" id="3.40.250.10:FF:000001">
    <property type="entry name" value="Sulfurtransferase"/>
    <property type="match status" value="1"/>
</dbReference>
<dbReference type="SUPFAM" id="SSF52821">
    <property type="entry name" value="Rhodanese/Cell cycle control phosphatase"/>
    <property type="match status" value="2"/>
</dbReference>
<dbReference type="SMART" id="SM00450">
    <property type="entry name" value="RHOD"/>
    <property type="match status" value="2"/>
</dbReference>
<dbReference type="PANTHER" id="PTHR11364">
    <property type="entry name" value="THIOSULFATE SULFERTANSFERASE"/>
    <property type="match status" value="1"/>
</dbReference>
<dbReference type="RefSeq" id="WP_274944002.1">
    <property type="nucleotide sequence ID" value="NZ_JANWOI010000003.1"/>
</dbReference>
<keyword evidence="4" id="KW-0677">Repeat</keyword>
<protein>
    <recommendedName>
        <fullName evidence="6">Sulfurtransferase</fullName>
    </recommendedName>
</protein>
<dbReference type="Gene3D" id="3.40.250.10">
    <property type="entry name" value="Rhodanese-like domain"/>
    <property type="match status" value="2"/>
</dbReference>
<name>A0A9X3Z7S4_9PROT</name>
<feature type="domain" description="Rhodanese" evidence="7">
    <location>
        <begin position="170"/>
        <end position="285"/>
    </location>
</feature>
<evidence type="ECO:0000256" key="6">
    <source>
        <dbReference type="RuleBase" id="RU000507"/>
    </source>
</evidence>
<keyword evidence="9" id="KW-1185">Reference proteome</keyword>
<dbReference type="PROSITE" id="PS50206">
    <property type="entry name" value="RHODANESE_3"/>
    <property type="match status" value="2"/>
</dbReference>
<proteinExistence type="predicted"/>
<dbReference type="InterPro" id="IPR001307">
    <property type="entry name" value="Thiosulphate_STrfase_CS"/>
</dbReference>
<keyword evidence="3 6" id="KW-0808">Transferase</keyword>
<dbReference type="CDD" id="cd01449">
    <property type="entry name" value="TST_Repeat_2"/>
    <property type="match status" value="1"/>
</dbReference>
<dbReference type="NCBIfam" id="NF008557">
    <property type="entry name" value="PRK11493.1"/>
    <property type="match status" value="1"/>
</dbReference>
<dbReference type="Pfam" id="PF00581">
    <property type="entry name" value="Rhodanese"/>
    <property type="match status" value="2"/>
</dbReference>
<dbReference type="AlphaFoldDB" id="A0A9X3Z7S4"/>
<reference evidence="8" key="1">
    <citation type="submission" date="2022-08" db="EMBL/GenBank/DDBJ databases">
        <authorList>
            <person name="Vandamme P."/>
            <person name="Hettiarachchi A."/>
            <person name="Peeters C."/>
            <person name="Cnockaert M."/>
            <person name="Carlier A."/>
        </authorList>
    </citation>
    <scope>NUCLEOTIDE SEQUENCE</scope>
    <source>
        <strain evidence="8">LMG 31809</strain>
    </source>
</reference>
<keyword evidence="2" id="KW-0963">Cytoplasm</keyword>
<dbReference type="InterPro" id="IPR001763">
    <property type="entry name" value="Rhodanese-like_dom"/>
</dbReference>
<dbReference type="GO" id="GO:0004792">
    <property type="term" value="F:thiosulfate-cyanide sulfurtransferase activity"/>
    <property type="evidence" value="ECO:0007669"/>
    <property type="project" value="InterPro"/>
</dbReference>
<reference evidence="8" key="2">
    <citation type="journal article" date="2023" name="Syst. Appl. Microbiol.">
        <title>Govania unica gen. nov., sp. nov., a rare biosphere bacterium that represents a novel family in the class Alphaproteobacteria.</title>
        <authorList>
            <person name="Vandamme P."/>
            <person name="Peeters C."/>
            <person name="Hettiarachchi A."/>
            <person name="Cnockaert M."/>
            <person name="Carlier A."/>
        </authorList>
    </citation>
    <scope>NUCLEOTIDE SEQUENCE</scope>
    <source>
        <strain evidence="8">LMG 31809</strain>
    </source>
</reference>
<dbReference type="GO" id="GO:0005737">
    <property type="term" value="C:cytoplasm"/>
    <property type="evidence" value="ECO:0007669"/>
    <property type="project" value="UniProtKB-SubCell"/>
</dbReference>
<dbReference type="PROSITE" id="PS00683">
    <property type="entry name" value="RHODANESE_2"/>
    <property type="match status" value="1"/>
</dbReference>
<dbReference type="EMBL" id="JANWOI010000003">
    <property type="protein sequence ID" value="MDA5194299.1"/>
    <property type="molecule type" value="Genomic_DNA"/>
</dbReference>
<accession>A0A9X3Z7S4</accession>
<dbReference type="Proteomes" id="UP001141619">
    <property type="component" value="Unassembled WGS sequence"/>
</dbReference>
<dbReference type="InterPro" id="IPR036873">
    <property type="entry name" value="Rhodanese-like_dom_sf"/>
</dbReference>
<feature type="domain" description="Rhodanese" evidence="7">
    <location>
        <begin position="22"/>
        <end position="140"/>
    </location>
</feature>
<comment type="catalytic activity">
    <reaction evidence="5">
        <text>2-oxo-3-sulfanylpropanoate + [thioredoxin]-dithiol = [thioredoxin]-disulfide + hydrogen sulfide + pyruvate + H(+)</text>
        <dbReference type="Rhea" id="RHEA:21740"/>
        <dbReference type="Rhea" id="RHEA-COMP:10698"/>
        <dbReference type="Rhea" id="RHEA-COMP:10700"/>
        <dbReference type="ChEBI" id="CHEBI:15361"/>
        <dbReference type="ChEBI" id="CHEBI:15378"/>
        <dbReference type="ChEBI" id="CHEBI:29919"/>
        <dbReference type="ChEBI" id="CHEBI:29950"/>
        <dbReference type="ChEBI" id="CHEBI:50058"/>
        <dbReference type="ChEBI" id="CHEBI:57678"/>
        <dbReference type="EC" id="2.8.1.2"/>
    </reaction>
    <physiologicalReaction direction="left-to-right" evidence="5">
        <dbReference type="Rhea" id="RHEA:21741"/>
    </physiologicalReaction>
</comment>
<evidence type="ECO:0000259" key="7">
    <source>
        <dbReference type="PROSITE" id="PS50206"/>
    </source>
</evidence>
<comment type="subcellular location">
    <subcellularLocation>
        <location evidence="1">Cytoplasm</location>
    </subcellularLocation>
</comment>
<dbReference type="FunFam" id="3.40.250.10:FF:000015">
    <property type="entry name" value="Sulfurtransferase"/>
    <property type="match status" value="1"/>
</dbReference>
<gene>
    <name evidence="8" type="primary">sseA</name>
    <name evidence="8" type="ORF">NYP16_10085</name>
</gene>
<evidence type="ECO:0000256" key="4">
    <source>
        <dbReference type="ARBA" id="ARBA00022737"/>
    </source>
</evidence>
<dbReference type="PROSITE" id="PS00380">
    <property type="entry name" value="RHODANESE_1"/>
    <property type="match status" value="1"/>
</dbReference>
<evidence type="ECO:0000256" key="5">
    <source>
        <dbReference type="ARBA" id="ARBA00051793"/>
    </source>
</evidence>
<dbReference type="PANTHER" id="PTHR11364:SF27">
    <property type="entry name" value="SULFURTRANSFERASE"/>
    <property type="match status" value="1"/>
</dbReference>
<dbReference type="GO" id="GO:0016784">
    <property type="term" value="F:3-mercaptopyruvate sulfurtransferase activity"/>
    <property type="evidence" value="ECO:0007669"/>
    <property type="project" value="UniProtKB-EC"/>
</dbReference>
<evidence type="ECO:0000313" key="8">
    <source>
        <dbReference type="EMBL" id="MDA5194299.1"/>
    </source>
</evidence>
<sequence length="291" mass="31807">MPDPLIKGSPLVSTAWLADHLDAPDVRVVDGSWYLPQEERDPRAEYKAAHIPGAVFFDIDEICDSNSPYPHMLPAPEKFASRARRLGLGDGNRLVIYDGGGQGKSAARVWWMFKLFGHRDVVVLDGGMQKWRQEGRSTEDIAPMPRERHFTARVNSLIVRSIDDMRQIVPEKNEQIIDARSAARFSGTAAEPRQGLRSGHMPGSVNVPNSVLFDADSNAFKSPEDLRAIFAAAGVDLAKPIVTSCGSGITAANLFLALKLIEARDVALYDGSWSEWAAQADTPVEANEAVG</sequence>
<dbReference type="InterPro" id="IPR045078">
    <property type="entry name" value="TST/MPST-like"/>
</dbReference>
<comment type="caution">
    <text evidence="8">The sequence shown here is derived from an EMBL/GenBank/DDBJ whole genome shotgun (WGS) entry which is preliminary data.</text>
</comment>
<evidence type="ECO:0000256" key="3">
    <source>
        <dbReference type="ARBA" id="ARBA00022679"/>
    </source>
</evidence>
<evidence type="ECO:0000256" key="2">
    <source>
        <dbReference type="ARBA" id="ARBA00022490"/>
    </source>
</evidence>
<evidence type="ECO:0000313" key="9">
    <source>
        <dbReference type="Proteomes" id="UP001141619"/>
    </source>
</evidence>